<dbReference type="AlphaFoldDB" id="A0A8H5GFK4"/>
<evidence type="ECO:0000313" key="2">
    <source>
        <dbReference type="EMBL" id="KAF5364108.1"/>
    </source>
</evidence>
<evidence type="ECO:0000256" key="1">
    <source>
        <dbReference type="SAM" id="MobiDB-lite"/>
    </source>
</evidence>
<feature type="region of interest" description="Disordered" evidence="1">
    <location>
        <begin position="1"/>
        <end position="55"/>
    </location>
</feature>
<dbReference type="Gene3D" id="3.80.10.10">
    <property type="entry name" value="Ribonuclease Inhibitor"/>
    <property type="match status" value="1"/>
</dbReference>
<comment type="caution">
    <text evidence="2">The sequence shown here is derived from an EMBL/GenBank/DDBJ whole genome shotgun (WGS) entry which is preliminary data.</text>
</comment>
<dbReference type="InterPro" id="IPR032675">
    <property type="entry name" value="LRR_dom_sf"/>
</dbReference>
<evidence type="ECO:0008006" key="4">
    <source>
        <dbReference type="Google" id="ProtNLM"/>
    </source>
</evidence>
<dbReference type="OrthoDB" id="3365698at2759"/>
<protein>
    <recommendedName>
        <fullName evidence="4">F-box domain-containing protein</fullName>
    </recommendedName>
</protein>
<accession>A0A8H5GFK4</accession>
<sequence length="705" mass="81544">MKQISDSVGRLWNRVTRRRRTQDSQESQPEPQPQVQAQPAPTPAPAPAPTHSYAHGEPDRLLEIERQLLYHRIRQRLPPREPRPRPDPPPRPPLVIAPVSSLLSDIQGDLTVDVLTQIFIIYNNVSRDRHNDYSNQGIPWILGQICRSWRQVALNTPNIWNMFSLEIDEKTADGDLPEMHQTLLARSANASLRISFEFSRYNEPIPGRPFRILEPLLERSTQWSTVLLRGLSVPEIYRQFGPARDNLPALWSLKIYFRNKATRDSVVLPGERGLRNFDFFKNAPVLNRVLLNNMADRQDHYDIMLPWNQIKTFSSYNTPDNPFPDELDRQPNLESLTAIYNEFLPLTPRQIAHQNLRELYIYATHGIEDSFEQVTQLVVPSLELLVIIFMTMELRHKVSIIPTVISLIENSKCSLKSLAIEQNCDLHIDKLPTLFSLTPKLETLDIGHGKWFRAALTALRFDPEKETVLPNLQRLAIAYTVGTNPVDIKLIKELVESRKQVFTDPSRAGQLFHPLLYVRLHIKRSETRYWCLMDLEGRYVPPEGHTRTDAYCLELDVDPEWEPKVYKAMGELRLLIDSPTRASDSETAQLVAKYYEVEDLYRRRILCTIGQFLNPPDGEAKPVQALRALANQYVPDEYLRQRKWIMASDMNLFYLHPDHDSRTSSQKADIVIGVRFPPATGFEGYGYWFSADIDRQMENMRPFIC</sequence>
<name>A0A8H5GFK4_9AGAR</name>
<feature type="compositionally biased region" description="Basic and acidic residues" evidence="1">
    <location>
        <begin position="78"/>
        <end position="88"/>
    </location>
</feature>
<evidence type="ECO:0000313" key="3">
    <source>
        <dbReference type="Proteomes" id="UP000559027"/>
    </source>
</evidence>
<dbReference type="SUPFAM" id="SSF52047">
    <property type="entry name" value="RNI-like"/>
    <property type="match status" value="1"/>
</dbReference>
<feature type="region of interest" description="Disordered" evidence="1">
    <location>
        <begin position="74"/>
        <end position="94"/>
    </location>
</feature>
<keyword evidence="3" id="KW-1185">Reference proteome</keyword>
<reference evidence="2 3" key="1">
    <citation type="journal article" date="2020" name="ISME J.">
        <title>Uncovering the hidden diversity of litter-decomposition mechanisms in mushroom-forming fungi.</title>
        <authorList>
            <person name="Floudas D."/>
            <person name="Bentzer J."/>
            <person name="Ahren D."/>
            <person name="Johansson T."/>
            <person name="Persson P."/>
            <person name="Tunlid A."/>
        </authorList>
    </citation>
    <scope>NUCLEOTIDE SEQUENCE [LARGE SCALE GENOMIC DNA]</scope>
    <source>
        <strain evidence="2 3">CBS 146.42</strain>
    </source>
</reference>
<dbReference type="EMBL" id="JAACJO010000001">
    <property type="protein sequence ID" value="KAF5364108.1"/>
    <property type="molecule type" value="Genomic_DNA"/>
</dbReference>
<dbReference type="Proteomes" id="UP000559027">
    <property type="component" value="Unassembled WGS sequence"/>
</dbReference>
<proteinExistence type="predicted"/>
<organism evidence="2 3">
    <name type="scientific">Leucocoprinus leucothites</name>
    <dbReference type="NCBI Taxonomy" id="201217"/>
    <lineage>
        <taxon>Eukaryota</taxon>
        <taxon>Fungi</taxon>
        <taxon>Dikarya</taxon>
        <taxon>Basidiomycota</taxon>
        <taxon>Agaricomycotina</taxon>
        <taxon>Agaricomycetes</taxon>
        <taxon>Agaricomycetidae</taxon>
        <taxon>Agaricales</taxon>
        <taxon>Agaricineae</taxon>
        <taxon>Agaricaceae</taxon>
        <taxon>Leucocoprinus</taxon>
    </lineage>
</organism>
<gene>
    <name evidence="2" type="ORF">D9756_000082</name>
</gene>